<sequence>MSLQQCAVPSGGTNSTTTRTRRLPRGIVDGFRPHAPHLARDVVTAIRQAVPEYDAPLSGPFGEIMKAAVQAGTLRCVDMLADPNAPQDDWTPVFRGIGKTERAEGRSLESLQAAYRAGGQVAWRHVSRYLRSHGAPPDLLRWAAESISKYLTMACGLSTDSYLLERADHSDTVEVSRRQLVRLMLADTATDERTLTGAARAANWELPERVTVVALSGPTTGRPNDLGPAVLADFETAEPCLIVPAGDPALRTLTAALPRWRAAIGPAVPIADAAASLRVARRALTLAERGLITPQPVIDCADHPLPLTLFADDLLIDQIIDRRLAPLRTLTDRQQHRLLVTLHEWLSSRGRVAEVAERLRLHPQSVRYRVNKLQELFGDSLTDPQGRFELELAARAKLLLTGNNDAVAEEELPPEEDSRAA</sequence>
<feature type="domain" description="PucR C-terminal helix-turn-helix" evidence="2">
    <location>
        <begin position="338"/>
        <end position="396"/>
    </location>
</feature>
<organism evidence="4 5">
    <name type="scientific">Herbihabitans rhizosphaerae</name>
    <dbReference type="NCBI Taxonomy" id="1872711"/>
    <lineage>
        <taxon>Bacteria</taxon>
        <taxon>Bacillati</taxon>
        <taxon>Actinomycetota</taxon>
        <taxon>Actinomycetes</taxon>
        <taxon>Pseudonocardiales</taxon>
        <taxon>Pseudonocardiaceae</taxon>
        <taxon>Herbihabitans</taxon>
    </lineage>
</organism>
<dbReference type="Gene3D" id="1.10.10.2840">
    <property type="entry name" value="PucR C-terminal helix-turn-helix domain"/>
    <property type="match status" value="1"/>
</dbReference>
<evidence type="ECO:0000313" key="5">
    <source>
        <dbReference type="Proteomes" id="UP000294257"/>
    </source>
</evidence>
<feature type="compositionally biased region" description="Polar residues" evidence="1">
    <location>
        <begin position="1"/>
        <end position="15"/>
    </location>
</feature>
<evidence type="ECO:0000259" key="3">
    <source>
        <dbReference type="Pfam" id="PF25906"/>
    </source>
</evidence>
<protein>
    <submittedName>
        <fullName evidence="4">PucR-like helix-turn-helix protein</fullName>
    </submittedName>
</protein>
<dbReference type="AlphaFoldDB" id="A0A4Q7L617"/>
<dbReference type="InterPro" id="IPR051448">
    <property type="entry name" value="CdaR-like_regulators"/>
</dbReference>
<comment type="caution">
    <text evidence="4">The sequence shown here is derived from an EMBL/GenBank/DDBJ whole genome shotgun (WGS) entry which is preliminary data.</text>
</comment>
<dbReference type="PANTHER" id="PTHR33744:SF1">
    <property type="entry name" value="DNA-BINDING TRANSCRIPTIONAL ACTIVATOR ADER"/>
    <property type="match status" value="1"/>
</dbReference>
<dbReference type="Pfam" id="PF13556">
    <property type="entry name" value="HTH_30"/>
    <property type="match status" value="1"/>
</dbReference>
<accession>A0A4Q7L617</accession>
<name>A0A4Q7L617_9PSEU</name>
<feature type="domain" description="PucR-like N-terminal" evidence="3">
    <location>
        <begin position="22"/>
        <end position="185"/>
    </location>
</feature>
<dbReference type="Proteomes" id="UP000294257">
    <property type="component" value="Unassembled WGS sequence"/>
</dbReference>
<dbReference type="EMBL" id="SGWQ01000002">
    <property type="protein sequence ID" value="RZS43722.1"/>
    <property type="molecule type" value="Genomic_DNA"/>
</dbReference>
<dbReference type="InterPro" id="IPR058663">
    <property type="entry name" value="PucR-like_N"/>
</dbReference>
<dbReference type="PANTHER" id="PTHR33744">
    <property type="entry name" value="CARBOHYDRATE DIACID REGULATOR"/>
    <property type="match status" value="1"/>
</dbReference>
<dbReference type="InterPro" id="IPR042070">
    <property type="entry name" value="PucR_C-HTH_sf"/>
</dbReference>
<dbReference type="Pfam" id="PF25906">
    <property type="entry name" value="PucR-like_N"/>
    <property type="match status" value="1"/>
</dbReference>
<evidence type="ECO:0000313" key="4">
    <source>
        <dbReference type="EMBL" id="RZS43722.1"/>
    </source>
</evidence>
<gene>
    <name evidence="4" type="ORF">EV193_102703</name>
</gene>
<dbReference type="OrthoDB" id="5243741at2"/>
<proteinExistence type="predicted"/>
<feature type="region of interest" description="Disordered" evidence="1">
    <location>
        <begin position="1"/>
        <end position="21"/>
    </location>
</feature>
<dbReference type="InterPro" id="IPR025736">
    <property type="entry name" value="PucR_C-HTH_dom"/>
</dbReference>
<evidence type="ECO:0000256" key="1">
    <source>
        <dbReference type="SAM" id="MobiDB-lite"/>
    </source>
</evidence>
<keyword evidence="5" id="KW-1185">Reference proteome</keyword>
<reference evidence="4 5" key="1">
    <citation type="submission" date="2019-02" db="EMBL/GenBank/DDBJ databases">
        <title>Genomic Encyclopedia of Type Strains, Phase IV (KMG-IV): sequencing the most valuable type-strain genomes for metagenomic binning, comparative biology and taxonomic classification.</title>
        <authorList>
            <person name="Goeker M."/>
        </authorList>
    </citation>
    <scope>NUCLEOTIDE SEQUENCE [LARGE SCALE GENOMIC DNA]</scope>
    <source>
        <strain evidence="4 5">DSM 101727</strain>
    </source>
</reference>
<evidence type="ECO:0000259" key="2">
    <source>
        <dbReference type="Pfam" id="PF13556"/>
    </source>
</evidence>